<evidence type="ECO:0000256" key="3">
    <source>
        <dbReference type="SAM" id="MobiDB-lite"/>
    </source>
</evidence>
<evidence type="ECO:0000313" key="5">
    <source>
        <dbReference type="EMBL" id="CCG20610.1"/>
    </source>
</evidence>
<gene>
    <name evidence="5" type="ORF">CORT_0A02190</name>
</gene>
<evidence type="ECO:0000256" key="1">
    <source>
        <dbReference type="ARBA" id="ARBA00022741"/>
    </source>
</evidence>
<dbReference type="CDD" id="cd01856">
    <property type="entry name" value="YlqF"/>
    <property type="match status" value="1"/>
</dbReference>
<dbReference type="HOGENOM" id="CLU_011106_0_1_1"/>
<feature type="compositionally biased region" description="Low complexity" evidence="3">
    <location>
        <begin position="356"/>
        <end position="365"/>
    </location>
</feature>
<dbReference type="PANTHER" id="PTHR45782:SF4">
    <property type="entry name" value="MITOCHONDRIAL RIBOSOME-ASSOCIATED GTPASE 1"/>
    <property type="match status" value="1"/>
</dbReference>
<dbReference type="RefSeq" id="XP_003866050.1">
    <property type="nucleotide sequence ID" value="XM_003866002.1"/>
</dbReference>
<organism evidence="5 6">
    <name type="scientific">Candida orthopsilosis (strain 90-125)</name>
    <name type="common">Yeast</name>
    <dbReference type="NCBI Taxonomy" id="1136231"/>
    <lineage>
        <taxon>Eukaryota</taxon>
        <taxon>Fungi</taxon>
        <taxon>Dikarya</taxon>
        <taxon>Ascomycota</taxon>
        <taxon>Saccharomycotina</taxon>
        <taxon>Pichiomycetes</taxon>
        <taxon>Debaryomycetaceae</taxon>
        <taxon>Candida/Lodderomyces clade</taxon>
        <taxon>Candida</taxon>
    </lineage>
</organism>
<dbReference type="OrthoDB" id="269151at2759"/>
<dbReference type="InterPro" id="IPR023179">
    <property type="entry name" value="GTP-bd_ortho_bundle_sf"/>
</dbReference>
<dbReference type="InterPro" id="IPR006073">
    <property type="entry name" value="GTP-bd"/>
</dbReference>
<proteinExistence type="predicted"/>
<dbReference type="GO" id="GO:0003924">
    <property type="term" value="F:GTPase activity"/>
    <property type="evidence" value="ECO:0007669"/>
    <property type="project" value="TreeGrafter"/>
</dbReference>
<dbReference type="EMBL" id="HE681719">
    <property type="protein sequence ID" value="CCG20610.1"/>
    <property type="molecule type" value="Genomic_DNA"/>
</dbReference>
<dbReference type="Gene3D" id="1.10.1580.10">
    <property type="match status" value="1"/>
</dbReference>
<dbReference type="GO" id="GO:0005739">
    <property type="term" value="C:mitochondrion"/>
    <property type="evidence" value="ECO:0007669"/>
    <property type="project" value="TreeGrafter"/>
</dbReference>
<accession>H8WVY6</accession>
<dbReference type="GO" id="GO:0032543">
    <property type="term" value="P:mitochondrial translation"/>
    <property type="evidence" value="ECO:0007669"/>
    <property type="project" value="TreeGrafter"/>
</dbReference>
<feature type="region of interest" description="Disordered" evidence="3">
    <location>
        <begin position="356"/>
        <end position="375"/>
    </location>
</feature>
<dbReference type="InterPro" id="IPR027417">
    <property type="entry name" value="P-loop_NTPase"/>
</dbReference>
<dbReference type="GO" id="GO:0005525">
    <property type="term" value="F:GTP binding"/>
    <property type="evidence" value="ECO:0007669"/>
    <property type="project" value="UniProtKB-KW"/>
</dbReference>
<feature type="domain" description="G" evidence="4">
    <location>
        <begin position="145"/>
        <end position="218"/>
    </location>
</feature>
<dbReference type="GeneID" id="14537423"/>
<reference evidence="5 6" key="1">
    <citation type="journal article" date="2012" name="PLoS ONE">
        <title>Sequence and analysis of the genome of the pathogenic yeast Candida orthopsilosis.</title>
        <authorList>
            <person name="Riccombeni A."/>
            <person name="Vidanes G."/>
            <person name="Proux-Wera E."/>
            <person name="Wolfe K.H."/>
            <person name="Butler G."/>
        </authorList>
    </citation>
    <scope>NUCLEOTIDE SEQUENCE [LARGE SCALE GENOMIC DNA]</scope>
    <source>
        <strain evidence="5 6">Co 90-125</strain>
    </source>
</reference>
<sequence length="385" mass="44034">MFSFCNFLFFNPNKNMTKFTPRSTFPNYNIPLSNFKGHHQKALSKVGHLAPQLDLILEVRDCRAPVATTNVLFDKLLSTKRKLILYSKKDLSILKPDLLKKWHSSKNEEFMFIDCRHRGDCKRIINKMTQIYDNFDAKPPLGLRAMIIGMPNVGKSTLVNTMRQVGLGRENRDSVSTKVRKVAKTGGQPGVTRSTSEIIRLSRDPDIMVYDTPGIFLPTVKSPETMLTLGLVGCIHDSYIDPVVLADYLLFLLNLQDSSGKPYEDYMSHPTNDIYELMYNICKQRNTLKHDGSYDELGAATHWVNLWKQGKTKKYRALFDLEAIKEASESNIRDILNSERERVGLSKVHERIVDSFGDDGSSTTSNRKRTAKDREADMRNRLFKL</sequence>
<dbReference type="PANTHER" id="PTHR45782">
    <property type="entry name" value="MITOCHONDRIAL RIBOSOME-ASSOCIATED GTPASE 1"/>
    <property type="match status" value="1"/>
</dbReference>
<dbReference type="Proteomes" id="UP000005018">
    <property type="component" value="Chromosome 1"/>
</dbReference>
<dbReference type="eggNOG" id="KOG2485">
    <property type="taxonomic scope" value="Eukaryota"/>
</dbReference>
<evidence type="ECO:0000259" key="4">
    <source>
        <dbReference type="Pfam" id="PF01926"/>
    </source>
</evidence>
<keyword evidence="1" id="KW-0547">Nucleotide-binding</keyword>
<dbReference type="Gene3D" id="3.40.50.300">
    <property type="entry name" value="P-loop containing nucleotide triphosphate hydrolases"/>
    <property type="match status" value="1"/>
</dbReference>
<dbReference type="KEGG" id="cot:CORT_0A02190"/>
<dbReference type="AlphaFoldDB" id="H8WVY6"/>
<evidence type="ECO:0000256" key="2">
    <source>
        <dbReference type="ARBA" id="ARBA00023134"/>
    </source>
</evidence>
<name>H8WVY6_CANO9</name>
<keyword evidence="6" id="KW-1185">Reference proteome</keyword>
<dbReference type="SUPFAM" id="SSF52540">
    <property type="entry name" value="P-loop containing nucleoside triphosphate hydrolases"/>
    <property type="match status" value="1"/>
</dbReference>
<protein>
    <submittedName>
        <fullName evidence="5">Mtg1 protein</fullName>
    </submittedName>
</protein>
<evidence type="ECO:0000313" key="6">
    <source>
        <dbReference type="Proteomes" id="UP000005018"/>
    </source>
</evidence>
<keyword evidence="2" id="KW-0342">GTP-binding</keyword>
<dbReference type="Pfam" id="PF01926">
    <property type="entry name" value="MMR_HSR1"/>
    <property type="match status" value="1"/>
</dbReference>